<dbReference type="Proteomes" id="UP000041254">
    <property type="component" value="Unassembled WGS sequence"/>
</dbReference>
<protein>
    <submittedName>
        <fullName evidence="2">Uncharacterized protein</fullName>
    </submittedName>
</protein>
<feature type="compositionally biased region" description="Basic residues" evidence="1">
    <location>
        <begin position="252"/>
        <end position="263"/>
    </location>
</feature>
<dbReference type="InParanoid" id="A0A0G4FYJ8"/>
<feature type="region of interest" description="Disordered" evidence="1">
    <location>
        <begin position="137"/>
        <end position="159"/>
    </location>
</feature>
<feature type="compositionally biased region" description="Basic and acidic residues" evidence="1">
    <location>
        <begin position="234"/>
        <end position="244"/>
    </location>
</feature>
<evidence type="ECO:0000256" key="1">
    <source>
        <dbReference type="SAM" id="MobiDB-lite"/>
    </source>
</evidence>
<name>A0A0G4FYJ8_VITBC</name>
<gene>
    <name evidence="2" type="ORF">Vbra_6080</name>
</gene>
<evidence type="ECO:0000313" key="2">
    <source>
        <dbReference type="EMBL" id="CEM20112.1"/>
    </source>
</evidence>
<dbReference type="AlphaFoldDB" id="A0A0G4FYJ8"/>
<dbReference type="VEuPathDB" id="CryptoDB:Vbra_6080"/>
<feature type="compositionally biased region" description="Basic and acidic residues" evidence="1">
    <location>
        <begin position="264"/>
        <end position="277"/>
    </location>
</feature>
<proteinExistence type="predicted"/>
<dbReference type="EMBL" id="CDMY01000520">
    <property type="protein sequence ID" value="CEM20112.1"/>
    <property type="molecule type" value="Genomic_DNA"/>
</dbReference>
<feature type="region of interest" description="Disordered" evidence="1">
    <location>
        <begin position="226"/>
        <end position="277"/>
    </location>
</feature>
<feature type="compositionally biased region" description="Basic and acidic residues" evidence="1">
    <location>
        <begin position="146"/>
        <end position="159"/>
    </location>
</feature>
<evidence type="ECO:0000313" key="3">
    <source>
        <dbReference type="Proteomes" id="UP000041254"/>
    </source>
</evidence>
<reference evidence="2 3" key="1">
    <citation type="submission" date="2014-11" db="EMBL/GenBank/DDBJ databases">
        <authorList>
            <person name="Zhu J."/>
            <person name="Qi W."/>
            <person name="Song R."/>
        </authorList>
    </citation>
    <scope>NUCLEOTIDE SEQUENCE [LARGE SCALE GENOMIC DNA]</scope>
</reference>
<accession>A0A0G4FYJ8</accession>
<organism evidence="2 3">
    <name type="scientific">Vitrella brassicaformis (strain CCMP3155)</name>
    <dbReference type="NCBI Taxonomy" id="1169540"/>
    <lineage>
        <taxon>Eukaryota</taxon>
        <taxon>Sar</taxon>
        <taxon>Alveolata</taxon>
        <taxon>Colpodellida</taxon>
        <taxon>Vitrellaceae</taxon>
        <taxon>Vitrella</taxon>
    </lineage>
</organism>
<keyword evidence="3" id="KW-1185">Reference proteome</keyword>
<sequence>MLPEMERRAATLRHLDRFAKEMSLFDDDPDPMQMRVPDVGMALELDSLKRLVEQAYFILFEEEPSSSSAAAAAAAAAPALALLAVGVLPTSTPSSPSKEESVPNLRSLLGDYGESRGSASSRLEDFVSIFSSLQRDMDSSPLQRPSGHDRPRRDSFLKDENAINQLKREEKAIRNPICIRSVARPSTPSVRLLYRMGQENTCRRLFKSVKNSRALGAVQQISKERVKHTAVAKEVPRGSKREPDEQPPASSKRPRGCCRRRAKCERQTPEGERRVVA</sequence>